<evidence type="ECO:0000313" key="1">
    <source>
        <dbReference type="EMBL" id="GGF65881.1"/>
    </source>
</evidence>
<dbReference type="EMBL" id="BMHV01000013">
    <property type="protein sequence ID" value="GGF65881.1"/>
    <property type="molecule type" value="Genomic_DNA"/>
</dbReference>
<dbReference type="Proteomes" id="UP000632498">
    <property type="component" value="Unassembled WGS sequence"/>
</dbReference>
<comment type="caution">
    <text evidence="1">The sequence shown here is derived from an EMBL/GenBank/DDBJ whole genome shotgun (WGS) entry which is preliminary data.</text>
</comment>
<protein>
    <submittedName>
        <fullName evidence="1">Uncharacterized protein</fullName>
    </submittedName>
</protein>
<organism evidence="1 2">
    <name type="scientific">Terasakiella brassicae</name>
    <dbReference type="NCBI Taxonomy" id="1634917"/>
    <lineage>
        <taxon>Bacteria</taxon>
        <taxon>Pseudomonadati</taxon>
        <taxon>Pseudomonadota</taxon>
        <taxon>Alphaproteobacteria</taxon>
        <taxon>Rhodospirillales</taxon>
        <taxon>Terasakiellaceae</taxon>
        <taxon>Terasakiella</taxon>
    </lineage>
</organism>
<evidence type="ECO:0000313" key="2">
    <source>
        <dbReference type="Proteomes" id="UP000632498"/>
    </source>
</evidence>
<dbReference type="AlphaFoldDB" id="A0A917FCV0"/>
<sequence>MSSEFFIEQFEKIQGAKAKRMDWLELASCVEKMLQSPELLSVYPNREAFWNDVEQATGYSRNALQRQSTTKRLLENHEKAEKDFLQEMLGLKEWKPGIVAEIIGQFPKMELYFRIYKYDPMEAIKLLKRMQEEPVSVAKIRDILSRLLDKNPTFEPYTPTHTFQSRHNKSRANEERERTAALEQQQAIIYESENVSIYFDHFQFRYVSIDAVALQHGEEGQISNLDGFLILKGLTPKRDSTFQRLLATIDYRSSFFRHLWLYSMNTSPWPLDQINSAIDELGIQQIGIIEYNPKSGLEIMRKPESSEKPMRYNIVMNEIMRQGIKDYGLA</sequence>
<proteinExistence type="predicted"/>
<reference evidence="1" key="2">
    <citation type="submission" date="2020-09" db="EMBL/GenBank/DDBJ databases">
        <authorList>
            <person name="Sun Q."/>
            <person name="Zhou Y."/>
        </authorList>
    </citation>
    <scope>NUCLEOTIDE SEQUENCE</scope>
    <source>
        <strain evidence="1">CGMCC 1.15254</strain>
    </source>
</reference>
<gene>
    <name evidence="1" type="ORF">GCM10011332_19960</name>
</gene>
<name>A0A917FCV0_9PROT</name>
<accession>A0A917FCV0</accession>
<reference evidence="1" key="1">
    <citation type="journal article" date="2014" name="Int. J. Syst. Evol. Microbiol.">
        <title>Complete genome sequence of Corynebacterium casei LMG S-19264T (=DSM 44701T), isolated from a smear-ripened cheese.</title>
        <authorList>
            <consortium name="US DOE Joint Genome Institute (JGI-PGF)"/>
            <person name="Walter F."/>
            <person name="Albersmeier A."/>
            <person name="Kalinowski J."/>
            <person name="Ruckert C."/>
        </authorList>
    </citation>
    <scope>NUCLEOTIDE SEQUENCE</scope>
    <source>
        <strain evidence="1">CGMCC 1.15254</strain>
    </source>
</reference>
<keyword evidence="2" id="KW-1185">Reference proteome</keyword>